<evidence type="ECO:0000313" key="4">
    <source>
        <dbReference type="EMBL" id="CAC5426846.1"/>
    </source>
</evidence>
<dbReference type="AlphaFoldDB" id="A0A6J8F592"/>
<evidence type="ECO:0000256" key="2">
    <source>
        <dbReference type="SAM" id="Phobius"/>
    </source>
</evidence>
<dbReference type="Proteomes" id="UP000507470">
    <property type="component" value="Unassembled WGS sequence"/>
</dbReference>
<dbReference type="OrthoDB" id="6186738at2759"/>
<feature type="signal peptide" evidence="3">
    <location>
        <begin position="1"/>
        <end position="17"/>
    </location>
</feature>
<evidence type="ECO:0000256" key="3">
    <source>
        <dbReference type="SAM" id="SignalP"/>
    </source>
</evidence>
<evidence type="ECO:0000313" key="5">
    <source>
        <dbReference type="Proteomes" id="UP000507470"/>
    </source>
</evidence>
<protein>
    <recommendedName>
        <fullName evidence="6">Cysteine and tyrosine-rich protein 1</fullName>
    </recommendedName>
</protein>
<evidence type="ECO:0000256" key="1">
    <source>
        <dbReference type="SAM" id="MobiDB-lite"/>
    </source>
</evidence>
<organism evidence="4 5">
    <name type="scientific">Mytilus coruscus</name>
    <name type="common">Sea mussel</name>
    <dbReference type="NCBI Taxonomy" id="42192"/>
    <lineage>
        <taxon>Eukaryota</taxon>
        <taxon>Metazoa</taxon>
        <taxon>Spiralia</taxon>
        <taxon>Lophotrochozoa</taxon>
        <taxon>Mollusca</taxon>
        <taxon>Bivalvia</taxon>
        <taxon>Autobranchia</taxon>
        <taxon>Pteriomorphia</taxon>
        <taxon>Mytilida</taxon>
        <taxon>Mytiloidea</taxon>
        <taxon>Mytilidae</taxon>
        <taxon>Mytilinae</taxon>
        <taxon>Mytilus</taxon>
    </lineage>
</organism>
<keyword evidence="2" id="KW-0812">Transmembrane</keyword>
<keyword evidence="3" id="KW-0732">Signal</keyword>
<accession>A0A6J8F592</accession>
<keyword evidence="2" id="KW-1133">Transmembrane helix</keyword>
<reference evidence="4 5" key="1">
    <citation type="submission" date="2020-06" db="EMBL/GenBank/DDBJ databases">
        <authorList>
            <person name="Li R."/>
            <person name="Bekaert M."/>
        </authorList>
    </citation>
    <scope>NUCLEOTIDE SEQUENCE [LARGE SCALE GENOMIC DNA]</scope>
    <source>
        <strain evidence="5">wild</strain>
    </source>
</reference>
<feature type="transmembrane region" description="Helical" evidence="2">
    <location>
        <begin position="64"/>
        <end position="97"/>
    </location>
</feature>
<dbReference type="EMBL" id="CACVKT020010480">
    <property type="protein sequence ID" value="CAC5426846.1"/>
    <property type="molecule type" value="Genomic_DNA"/>
</dbReference>
<feature type="region of interest" description="Disordered" evidence="1">
    <location>
        <begin position="139"/>
        <end position="159"/>
    </location>
</feature>
<feature type="chain" id="PRO_5026775061" description="Cysteine and tyrosine-rich protein 1" evidence="3">
    <location>
        <begin position="18"/>
        <end position="159"/>
    </location>
</feature>
<sequence length="159" mass="16623">MIGFIFAFQSLLGLANAGTTCYYYNSLGSKIYQKYCSSGCCYLDSHDPCCPYYYNNYYTLSGTYIPYSLTVGAIVGIIIGVLGAIGLIVGVSVCLYCACCRTSPATGGLVITNTQPPVSYSGTSNTASVLGNTQPYGFHDNSGSSMGTSGIGNTTRGST</sequence>
<evidence type="ECO:0008006" key="6">
    <source>
        <dbReference type="Google" id="ProtNLM"/>
    </source>
</evidence>
<keyword evidence="2" id="KW-0472">Membrane</keyword>
<proteinExistence type="predicted"/>
<gene>
    <name evidence="4" type="ORF">MCOR_58514</name>
</gene>
<keyword evidence="5" id="KW-1185">Reference proteome</keyword>
<name>A0A6J8F592_MYTCO</name>